<reference evidence="2" key="1">
    <citation type="submission" date="2018-02" db="EMBL/GenBank/DDBJ databases">
        <title>Rhizophora mucronata_Transcriptome.</title>
        <authorList>
            <person name="Meera S.P."/>
            <person name="Sreeshan A."/>
            <person name="Augustine A."/>
        </authorList>
    </citation>
    <scope>NUCLEOTIDE SEQUENCE</scope>
    <source>
        <tissue evidence="2">Leaf</tissue>
    </source>
</reference>
<protein>
    <submittedName>
        <fullName evidence="2">Uncharacterized protein</fullName>
    </submittedName>
</protein>
<organism evidence="2">
    <name type="scientific">Rhizophora mucronata</name>
    <name type="common">Asiatic mangrove</name>
    <dbReference type="NCBI Taxonomy" id="61149"/>
    <lineage>
        <taxon>Eukaryota</taxon>
        <taxon>Viridiplantae</taxon>
        <taxon>Streptophyta</taxon>
        <taxon>Embryophyta</taxon>
        <taxon>Tracheophyta</taxon>
        <taxon>Spermatophyta</taxon>
        <taxon>Magnoliopsida</taxon>
        <taxon>eudicotyledons</taxon>
        <taxon>Gunneridae</taxon>
        <taxon>Pentapetalae</taxon>
        <taxon>rosids</taxon>
        <taxon>fabids</taxon>
        <taxon>Malpighiales</taxon>
        <taxon>Rhizophoraceae</taxon>
        <taxon>Rhizophora</taxon>
    </lineage>
</organism>
<feature type="transmembrane region" description="Helical" evidence="1">
    <location>
        <begin position="16"/>
        <end position="36"/>
    </location>
</feature>
<feature type="transmembrane region" description="Helical" evidence="1">
    <location>
        <begin position="70"/>
        <end position="88"/>
    </location>
</feature>
<evidence type="ECO:0000313" key="2">
    <source>
        <dbReference type="EMBL" id="MBX14666.1"/>
    </source>
</evidence>
<dbReference type="AlphaFoldDB" id="A0A2P2L9K8"/>
<accession>A0A2P2L9K8</accession>
<dbReference type="EMBL" id="GGEC01034182">
    <property type="protein sequence ID" value="MBX14666.1"/>
    <property type="molecule type" value="Transcribed_RNA"/>
</dbReference>
<feature type="transmembrane region" description="Helical" evidence="1">
    <location>
        <begin position="43"/>
        <end position="64"/>
    </location>
</feature>
<proteinExistence type="predicted"/>
<keyword evidence="1" id="KW-0472">Membrane</keyword>
<evidence type="ECO:0000256" key="1">
    <source>
        <dbReference type="SAM" id="Phobius"/>
    </source>
</evidence>
<name>A0A2P2L9K8_RHIMU</name>
<keyword evidence="1" id="KW-0812">Transmembrane</keyword>
<sequence length="89" mass="10213">MTRVCIIQERITATKILSLGICHQFHVLTYIVRFLWISIHKDGIIAVHTWFGSCINLIFLVHIGGVSECSFSRLPMLSIFISIIFFMSK</sequence>
<keyword evidence="1" id="KW-1133">Transmembrane helix</keyword>